<feature type="region of interest" description="Disordered" evidence="2">
    <location>
        <begin position="1734"/>
        <end position="1761"/>
    </location>
</feature>
<feature type="coiled-coil region" evidence="1">
    <location>
        <begin position="1513"/>
        <end position="1547"/>
    </location>
</feature>
<dbReference type="Proteomes" id="UP000516421">
    <property type="component" value="Plasmid p1"/>
</dbReference>
<dbReference type="Gene3D" id="3.40.50.300">
    <property type="entry name" value="P-loop containing nucleotide triphosphate hydrolases"/>
    <property type="match status" value="2"/>
</dbReference>
<dbReference type="SUPFAM" id="SSF52540">
    <property type="entry name" value="P-loop containing nucleoside triphosphate hydrolases"/>
    <property type="match status" value="2"/>
</dbReference>
<dbReference type="Pfam" id="PF08751">
    <property type="entry name" value="TrwC"/>
    <property type="match status" value="1"/>
</dbReference>
<gene>
    <name evidence="4" type="ORF">IDM48_11365</name>
</gene>
<proteinExistence type="predicted"/>
<dbReference type="SUPFAM" id="SSF55464">
    <property type="entry name" value="Origin of replication-binding domain, RBD-like"/>
    <property type="match status" value="1"/>
</dbReference>
<protein>
    <submittedName>
        <fullName evidence="4">Relaxase domain-containing protein</fullName>
    </submittedName>
</protein>
<accession>A0A7S6WXG3</accession>
<dbReference type="Gene3D" id="2.30.30.940">
    <property type="match status" value="1"/>
</dbReference>
<evidence type="ECO:0000256" key="1">
    <source>
        <dbReference type="SAM" id="Coils"/>
    </source>
</evidence>
<dbReference type="InterPro" id="IPR014862">
    <property type="entry name" value="TrwC"/>
</dbReference>
<evidence type="ECO:0000256" key="2">
    <source>
        <dbReference type="SAM" id="MobiDB-lite"/>
    </source>
</evidence>
<evidence type="ECO:0000259" key="3">
    <source>
        <dbReference type="Pfam" id="PF08751"/>
    </source>
</evidence>
<feature type="domain" description="TrwC relaxase" evidence="3">
    <location>
        <begin position="9"/>
        <end position="509"/>
    </location>
</feature>
<evidence type="ECO:0000313" key="5">
    <source>
        <dbReference type="Proteomes" id="UP000516421"/>
    </source>
</evidence>
<feature type="compositionally biased region" description="Polar residues" evidence="2">
    <location>
        <begin position="1462"/>
        <end position="1471"/>
    </location>
</feature>
<name>A0A7S6WXG3_9MICC</name>
<keyword evidence="4" id="KW-0614">Plasmid</keyword>
<dbReference type="NCBIfam" id="NF041492">
    <property type="entry name" value="MobF"/>
    <property type="match status" value="1"/>
</dbReference>
<reference evidence="4 5" key="1">
    <citation type="submission" date="2020-09" db="EMBL/GenBank/DDBJ databases">
        <title>Investigation of environmental microbe.</title>
        <authorList>
            <person name="Ou Y."/>
            <person name="Kang Q."/>
        </authorList>
    </citation>
    <scope>NUCLEOTIDE SEQUENCE [LARGE SCALE GENOMIC DNA]</scope>
    <source>
        <strain evidence="4 5">KJZ-9</strain>
        <plasmid evidence="4 5">p1</plasmid>
    </source>
</reference>
<dbReference type="InterPro" id="IPR027417">
    <property type="entry name" value="P-loop_NTPase"/>
</dbReference>
<dbReference type="RefSeq" id="WP_202939951.1">
    <property type="nucleotide sequence ID" value="NZ_CP062957.1"/>
</dbReference>
<keyword evidence="5" id="KW-1185">Reference proteome</keyword>
<feature type="compositionally biased region" description="Basic and acidic residues" evidence="2">
    <location>
        <begin position="1739"/>
        <end position="1748"/>
    </location>
</feature>
<dbReference type="CDD" id="cd17933">
    <property type="entry name" value="DEXSc_RecD-like"/>
    <property type="match status" value="1"/>
</dbReference>
<keyword evidence="1" id="KW-0175">Coiled coil</keyword>
<sequence>MMTVHKLSAGEGFKYYTSEVATGDVLRDPNRALGDYYTVEGMPPGQWLGSGAASLALSGEVTEEQMGALFSGNALPITTHELSQLLASAPNQSEFIRHTVMEKARVEAAEKAWKIHVLLRQGKNQNEISEEISQEKKCAPRTVSYRLEQYKNAGNDFAKGTDERYFDASLLPELKREFIANYSMTEAESARARTTAEREVKAAKSLKSAAETPHTFETKTPFIKRLEEEHARFNRQNSREPNKGEKREILNRVGGQMFREEHRRSPRTNEEFTRWVASQRKPKQQTVAGFDLVFTPTKSVSIAWGLGDERLRRGIEAAHERAIADALTYLEDNAVYTRRGAAGIRQEETKSGLIATKFRHYDSREGDPNLHDHLVIANKVQGKDGRWLTLDGRMLYAHNVAASELYNSKIAEYIHADLGLEFVGNERKGRKIYELAGINPETINAFSSRRTQVKKTLAELEKKYIEEHGYAPNEKARIKLSQRATLATRPHKSEARSLAELHDVWTQSVSDKGLNLPTNEALLPHLQSASTQHAAAVIEGVSQALATSDMEHAANIIERLEQTRSTWKRTHIEAETLRYFRDVTSGPGVDETKFKNTVAATVEQSVALNDFAQDKHLPDNSLRSDGSSVYRRADAELFSSTGIYQAERNVVTAATSEKIIPAATNDLFDAQRDYLKAKGGLLSSTQEGMARAFVTDERLLVVGIGPAGAGKTTSMKVAVDTVHATGQRVFGLAPTAVAASVMKNELGIEASTIASFVGDNSLISSQVKSGDMILIDEIGMATTPDLAKILDTARDKGASVRGIGDYRQLSAIGSGGALRLIESKAGAIYLEDVFRFKNKEEAAASLALREPSLVGEDKPFSWYLDNGRITAGNKEGMVADVFAAYTADVADGKNSLMLAGTNEDVKALNVLGQNAAIAAGTVQESESKSVLLDDGTCAYVGDKVLTRKNNYQLKTNQGKDFVKNGDLWEIRAIAEDGALLLQHTNHRGMVGVPAEYAGEYVQLGYASTINRAQGSTVDTTHAVVDASTDRAAAYVALSRGRESNKLYVATDESTSRDDVLAAITANFDRNLSFHEETAAQRTAERNVATRLARYDDLATGAMESAMKNVVIKSIGEDAAQPIYTADGWGALANELAKTYRGGLDPEAVFTRAWQQNPLDDAEDIAAVLQWRVAGVRERDESLRERFGEDVRPLAHIPDESLEKLIETAKKRTTPLSEIEIEDKRWATRDYALVKTDRLREMLTTTNKALEANERTDPKTAAHITENMNLMQSEITRRRWSSPEQKHVEAIVRGEKPRSGHDFTILNALQWEKTVRDEVLVPTVETKDFKPERVTKGVSGYSLDSFWEYDRYTPESMQRVLKVEHAQVKDLVQLRGQQIAAEKPAWAQSLGEVPAHERNAKHWYRVAAEVEAFRQKYKVPDGDRQTVPKSLIRPGNRGDYLAQQVTEVHKRSRLSSTLKSSVENKLSASGTEMQVRAAEKPTQAEKLMGQRGIRQATPAKGENMQQVNNLWSQLEDAYRAEQQAKAQLASATEALAQSQASYRAAQQNAQARAEQLMQNMASDYAPVQQAQARVEDASFFTRGGRERELEAAQRAFAEKYGVTEVPGEGERSWMMNDPEYAAASRTVEDLGSQVKSTQADVDAVQGVFESAHARREDVYTDYAQVRDSNPETAIVSEDMTPAQVRELRSSRWRVDETLLGVGIRPDFAKISRSSGTFHEEENKQRHPVSVRDLQAQINQQKHEQQHEDSWDAELQTSRGLHR</sequence>
<geneLocation type="plasmid" evidence="4 5">
    <name>p1</name>
</geneLocation>
<dbReference type="CDD" id="cd18809">
    <property type="entry name" value="SF1_C_RecD"/>
    <property type="match status" value="1"/>
</dbReference>
<dbReference type="KEGG" id="rama:IDM48_11365"/>
<dbReference type="EMBL" id="CP062957">
    <property type="protein sequence ID" value="QOW64939.1"/>
    <property type="molecule type" value="Genomic_DNA"/>
</dbReference>
<feature type="region of interest" description="Disordered" evidence="2">
    <location>
        <begin position="1454"/>
        <end position="1488"/>
    </location>
</feature>
<organism evidence="4 5">
    <name type="scientific">Rothia amarae</name>
    <dbReference type="NCBI Taxonomy" id="169480"/>
    <lineage>
        <taxon>Bacteria</taxon>
        <taxon>Bacillati</taxon>
        <taxon>Actinomycetota</taxon>
        <taxon>Actinomycetes</taxon>
        <taxon>Micrococcales</taxon>
        <taxon>Micrococcaceae</taxon>
        <taxon>Rothia</taxon>
    </lineage>
</organism>
<evidence type="ECO:0000313" key="4">
    <source>
        <dbReference type="EMBL" id="QOW64939.1"/>
    </source>
</evidence>
<dbReference type="Pfam" id="PF13604">
    <property type="entry name" value="AAA_30"/>
    <property type="match status" value="1"/>
</dbReference>